<dbReference type="InterPro" id="IPR000209">
    <property type="entry name" value="Peptidase_S8/S53_dom"/>
</dbReference>
<dbReference type="InterPro" id="IPR036852">
    <property type="entry name" value="Peptidase_S8/S53_dom_sf"/>
</dbReference>
<sequence length="792" mass="88218">MLAVDFTVISQNRILPINQHSYSIQKAIPEHIGADIQQLDFSLNKVLLLKNRFPALSGKYIAIAQKEDSPDLNDIDLSGRIMTNSYSSQTITPHATMVAEVMAGSGVFSPFSEGVAPGLKIFPVGFSGEMPENELFIKQHLISVVNHSYGTEIENFYGKNAKAFDEQALLFPTLLNIFSSGNNGFSQSISGKYSKIDGMANLTGNFKMAKNILTVGAVNAQEELISFSSRGPAYDGRIKPEIVAFGISGTSEASAIVSGVTALLQELFSQENQVLPGSDLLKAVLINSAEDVGIKGIDHQTGFGNLNAFEAARTLVEKRYFSDKIIKGQVWEKIIEVPKGKSLKLTLVWNDLPAQEMNEKALINDLDMELIHEGVHWNPWVLSTFPHADSLLKPAFRGPDHLNNVEQISLENQDAGSYLIRINAGKISGEEQAFSIAFQWEESEQFEWTNPVSDSKLEKGTTQIIRWKNSFTTEKAKLEFSKDDGKSWVLISDEVPLQRGWTQWQCPDSFTTGIFRMQIGNHIYESAAFIISPAPAIHLQFVCADSIGISWESPNVSGAKTDILGYDPSSGVWAKIGATSDTSIVLAKQKDYPYLAIEPELFSGKKGLRSTLTDIQNPDVFCYYQNLEGVLTAEGNQVSIALINPEIVDRVIFMKQRNGEWAEFDKTSVRSDEKAYKSFDNEVNEGANLYQVRIIFKNGKEVISSVLTIFRFKDSSVFTFPNPVEKGQNLIFSLKEFDQYEGTIIDIQGKIVQKFNFMGDRFQIPVQLKEGSYFYQLDRNNHASLRAHFIVK</sequence>
<evidence type="ECO:0000256" key="2">
    <source>
        <dbReference type="PROSITE-ProRule" id="PRU01240"/>
    </source>
</evidence>
<dbReference type="AlphaFoldDB" id="A0A1I5UX24"/>
<evidence type="ECO:0000256" key="1">
    <source>
        <dbReference type="ARBA" id="ARBA00011073"/>
    </source>
</evidence>
<evidence type="ECO:0000313" key="4">
    <source>
        <dbReference type="EMBL" id="SFP99781.1"/>
    </source>
</evidence>
<dbReference type="PROSITE" id="PS51892">
    <property type="entry name" value="SUBTILASE"/>
    <property type="match status" value="1"/>
</dbReference>
<feature type="domain" description="Peptidase S8/S53" evidence="3">
    <location>
        <begin position="74"/>
        <end position="304"/>
    </location>
</feature>
<dbReference type="Gene3D" id="2.60.120.380">
    <property type="match status" value="1"/>
</dbReference>
<dbReference type="EMBL" id="FOXH01000008">
    <property type="protein sequence ID" value="SFP99781.1"/>
    <property type="molecule type" value="Genomic_DNA"/>
</dbReference>
<reference evidence="4 5" key="1">
    <citation type="submission" date="2016-10" db="EMBL/GenBank/DDBJ databases">
        <authorList>
            <person name="de Groot N.N."/>
        </authorList>
    </citation>
    <scope>NUCLEOTIDE SEQUENCE [LARGE SCALE GENOMIC DNA]</scope>
    <source>
        <strain evidence="5">E92,LMG 26720,CCM 7988</strain>
    </source>
</reference>
<dbReference type="InterPro" id="IPR008979">
    <property type="entry name" value="Galactose-bd-like_sf"/>
</dbReference>
<dbReference type="InterPro" id="IPR051048">
    <property type="entry name" value="Peptidase_S8/S53_subtilisin"/>
</dbReference>
<dbReference type="Pfam" id="PF00082">
    <property type="entry name" value="Peptidase_S8"/>
    <property type="match status" value="1"/>
</dbReference>
<protein>
    <submittedName>
        <fullName evidence="4">Por secretion system C-terminal sorting domain-containing protein</fullName>
    </submittedName>
</protein>
<dbReference type="PANTHER" id="PTHR43399:SF4">
    <property type="entry name" value="CELL WALL-ASSOCIATED PROTEASE"/>
    <property type="match status" value="1"/>
</dbReference>
<dbReference type="InterPro" id="IPR026444">
    <property type="entry name" value="Secre_tail"/>
</dbReference>
<dbReference type="Proteomes" id="UP000199306">
    <property type="component" value="Unassembled WGS sequence"/>
</dbReference>
<dbReference type="GO" id="GO:0004252">
    <property type="term" value="F:serine-type endopeptidase activity"/>
    <property type="evidence" value="ECO:0007669"/>
    <property type="project" value="InterPro"/>
</dbReference>
<dbReference type="STRING" id="1079859.SAMN04515674_10897"/>
<dbReference type="SUPFAM" id="SSF52743">
    <property type="entry name" value="Subtilisin-like"/>
    <property type="match status" value="1"/>
</dbReference>
<evidence type="ECO:0000259" key="3">
    <source>
        <dbReference type="Pfam" id="PF00082"/>
    </source>
</evidence>
<name>A0A1I5UX24_9BACT</name>
<evidence type="ECO:0000313" key="5">
    <source>
        <dbReference type="Proteomes" id="UP000199306"/>
    </source>
</evidence>
<keyword evidence="5" id="KW-1185">Reference proteome</keyword>
<dbReference type="PANTHER" id="PTHR43399">
    <property type="entry name" value="SUBTILISIN-RELATED"/>
    <property type="match status" value="1"/>
</dbReference>
<dbReference type="GO" id="GO:0006508">
    <property type="term" value="P:proteolysis"/>
    <property type="evidence" value="ECO:0007669"/>
    <property type="project" value="InterPro"/>
</dbReference>
<dbReference type="Gene3D" id="3.40.50.200">
    <property type="entry name" value="Peptidase S8/S53 domain"/>
    <property type="match status" value="1"/>
</dbReference>
<dbReference type="SUPFAM" id="SSF49785">
    <property type="entry name" value="Galactose-binding domain-like"/>
    <property type="match status" value="1"/>
</dbReference>
<comment type="caution">
    <text evidence="2">Lacks conserved residue(s) required for the propagation of feature annotation.</text>
</comment>
<comment type="similarity">
    <text evidence="1 2">Belongs to the peptidase S8 family.</text>
</comment>
<proteinExistence type="inferred from homology"/>
<accession>A0A1I5UX24</accession>
<gene>
    <name evidence="4" type="ORF">SAMN04515674_10897</name>
</gene>
<organism evidence="4 5">
    <name type="scientific">Pseudarcicella hirudinis</name>
    <dbReference type="NCBI Taxonomy" id="1079859"/>
    <lineage>
        <taxon>Bacteria</taxon>
        <taxon>Pseudomonadati</taxon>
        <taxon>Bacteroidota</taxon>
        <taxon>Cytophagia</taxon>
        <taxon>Cytophagales</taxon>
        <taxon>Flectobacillaceae</taxon>
        <taxon>Pseudarcicella</taxon>
    </lineage>
</organism>
<dbReference type="NCBIfam" id="TIGR04183">
    <property type="entry name" value="Por_Secre_tail"/>
    <property type="match status" value="1"/>
</dbReference>